<accession>A0A150QI93</accession>
<dbReference type="AlphaFoldDB" id="A0A150QI93"/>
<keyword evidence="2" id="KW-0732">Signal</keyword>
<dbReference type="Proteomes" id="UP000075260">
    <property type="component" value="Unassembled WGS sequence"/>
</dbReference>
<comment type="caution">
    <text evidence="3">The sequence shown here is derived from an EMBL/GenBank/DDBJ whole genome shotgun (WGS) entry which is preliminary data.</text>
</comment>
<evidence type="ECO:0000256" key="1">
    <source>
        <dbReference type="SAM" id="MobiDB-lite"/>
    </source>
</evidence>
<feature type="chain" id="PRO_5007566750" description="Secreted protein" evidence="2">
    <location>
        <begin position="23"/>
        <end position="438"/>
    </location>
</feature>
<sequence>MNRRTVCLGLSSLLLTAGLGLAATVSGAPHAPPVPLMQFGNHLTLDRLGFNLLTTNRQSLTALVNNPLRTESFAPKAALRGSVFAGALRGHLPAPRGSAATTKPLKDRSGKPVEPGALHKALLDPAAREVMKDLVECALGSHQSVSWTPGAQAWGPTAEESAEVSRARQLTWRGVGAGLCPAWAAGAPDARCQELVSACLLTRNNAMGRIEDISIRGGAIATSPAELQRYPEREGAFFGNLLDPAALNPTAEKLSVGQTRPTVDVIYSKAFVCSPPDARALRAFGCDQGTWVNWMSSRLCAVPDPKGGSHHQGCVAEYVGACGARDEQLPPQVSQHVCAPEDPRQHTYPSCTAGGRAWAHPVTVFLPSAPRTGSARGCLPQPLPDARSRLLSPVVDPMPIRTRPEELRQGGGAPIAPRSPVTPADAARVRKGPQAPAR</sequence>
<dbReference type="OrthoDB" id="5482852at2"/>
<dbReference type="EMBL" id="JEMA01000626">
    <property type="protein sequence ID" value="KYF67691.1"/>
    <property type="molecule type" value="Genomic_DNA"/>
</dbReference>
<evidence type="ECO:0008006" key="5">
    <source>
        <dbReference type="Google" id="ProtNLM"/>
    </source>
</evidence>
<dbReference type="RefSeq" id="WP_061609664.1">
    <property type="nucleotide sequence ID" value="NZ_JEMA01000626.1"/>
</dbReference>
<reference evidence="3 4" key="1">
    <citation type="submission" date="2014-02" db="EMBL/GenBank/DDBJ databases">
        <title>The small core and large imbalanced accessory genome model reveals a collaborative survival strategy of Sorangium cellulosum strains in nature.</title>
        <authorList>
            <person name="Han K."/>
            <person name="Peng R."/>
            <person name="Blom J."/>
            <person name="Li Y.-Z."/>
        </authorList>
    </citation>
    <scope>NUCLEOTIDE SEQUENCE [LARGE SCALE GENOMIC DNA]</scope>
    <source>
        <strain evidence="3 4">So0008-312</strain>
    </source>
</reference>
<feature type="region of interest" description="Disordered" evidence="1">
    <location>
        <begin position="397"/>
        <end position="438"/>
    </location>
</feature>
<protein>
    <recommendedName>
        <fullName evidence="5">Secreted protein</fullName>
    </recommendedName>
</protein>
<feature type="region of interest" description="Disordered" evidence="1">
    <location>
        <begin position="94"/>
        <end position="116"/>
    </location>
</feature>
<evidence type="ECO:0000313" key="4">
    <source>
        <dbReference type="Proteomes" id="UP000075260"/>
    </source>
</evidence>
<gene>
    <name evidence="3" type="ORF">BE15_31285</name>
</gene>
<evidence type="ECO:0000313" key="3">
    <source>
        <dbReference type="EMBL" id="KYF67691.1"/>
    </source>
</evidence>
<evidence type="ECO:0000256" key="2">
    <source>
        <dbReference type="SAM" id="SignalP"/>
    </source>
</evidence>
<organism evidence="3 4">
    <name type="scientific">Sorangium cellulosum</name>
    <name type="common">Polyangium cellulosum</name>
    <dbReference type="NCBI Taxonomy" id="56"/>
    <lineage>
        <taxon>Bacteria</taxon>
        <taxon>Pseudomonadati</taxon>
        <taxon>Myxococcota</taxon>
        <taxon>Polyangia</taxon>
        <taxon>Polyangiales</taxon>
        <taxon>Polyangiaceae</taxon>
        <taxon>Sorangium</taxon>
    </lineage>
</organism>
<name>A0A150QI93_SORCE</name>
<proteinExistence type="predicted"/>
<feature type="signal peptide" evidence="2">
    <location>
        <begin position="1"/>
        <end position="22"/>
    </location>
</feature>